<evidence type="ECO:0000256" key="3">
    <source>
        <dbReference type="ARBA" id="ARBA00022475"/>
    </source>
</evidence>
<feature type="transmembrane region" description="Helical" evidence="8">
    <location>
        <begin position="258"/>
        <end position="279"/>
    </location>
</feature>
<dbReference type="RefSeq" id="WP_129314959.1">
    <property type="nucleotide sequence ID" value="NZ_NOIQ01000003.1"/>
</dbReference>
<dbReference type="InterPro" id="IPR010290">
    <property type="entry name" value="TM_effector"/>
</dbReference>
<feature type="compositionally biased region" description="Polar residues" evidence="7">
    <location>
        <begin position="431"/>
        <end position="442"/>
    </location>
</feature>
<dbReference type="PANTHER" id="PTHR23513">
    <property type="entry name" value="INTEGRAL MEMBRANE EFFLUX PROTEIN-RELATED"/>
    <property type="match status" value="1"/>
</dbReference>
<evidence type="ECO:0000256" key="8">
    <source>
        <dbReference type="SAM" id="Phobius"/>
    </source>
</evidence>
<keyword evidence="10" id="KW-1185">Reference proteome</keyword>
<dbReference type="InterPro" id="IPR036259">
    <property type="entry name" value="MFS_trans_sf"/>
</dbReference>
<dbReference type="AlphaFoldDB" id="A0A7K1LIL5"/>
<comment type="subcellular location">
    <subcellularLocation>
        <location evidence="1">Cell inner membrane</location>
        <topology evidence="1">Multi-pass membrane protein</topology>
    </subcellularLocation>
</comment>
<dbReference type="GO" id="GO:0005886">
    <property type="term" value="C:plasma membrane"/>
    <property type="evidence" value="ECO:0007669"/>
    <property type="project" value="UniProtKB-SubCell"/>
</dbReference>
<keyword evidence="6 8" id="KW-0472">Membrane</keyword>
<feature type="region of interest" description="Disordered" evidence="7">
    <location>
        <begin position="428"/>
        <end position="461"/>
    </location>
</feature>
<feature type="compositionally biased region" description="Pro residues" evidence="7">
    <location>
        <begin position="449"/>
        <end position="461"/>
    </location>
</feature>
<evidence type="ECO:0000256" key="4">
    <source>
        <dbReference type="ARBA" id="ARBA00022692"/>
    </source>
</evidence>
<dbReference type="OrthoDB" id="5494559at2"/>
<organism evidence="9 10">
    <name type="scientific">Rothia koreensis</name>
    <dbReference type="NCBI Taxonomy" id="592378"/>
    <lineage>
        <taxon>Bacteria</taxon>
        <taxon>Bacillati</taxon>
        <taxon>Actinomycetota</taxon>
        <taxon>Actinomycetes</taxon>
        <taxon>Micrococcales</taxon>
        <taxon>Micrococcaceae</taxon>
        <taxon>Rothia</taxon>
    </lineage>
</organism>
<dbReference type="Gene3D" id="1.20.1250.20">
    <property type="entry name" value="MFS general substrate transporter like domains"/>
    <property type="match status" value="1"/>
</dbReference>
<feature type="transmembrane region" description="Helical" evidence="8">
    <location>
        <begin position="49"/>
        <end position="69"/>
    </location>
</feature>
<feature type="transmembrane region" description="Helical" evidence="8">
    <location>
        <begin position="146"/>
        <end position="168"/>
    </location>
</feature>
<reference evidence="9 10" key="1">
    <citation type="submission" date="2019-12" db="EMBL/GenBank/DDBJ databases">
        <authorList>
            <person name="Li J."/>
            <person name="Shi Y."/>
            <person name="Xu G."/>
            <person name="Xiao D."/>
            <person name="Ran X."/>
        </authorList>
    </citation>
    <scope>NUCLEOTIDE SEQUENCE [LARGE SCALE GENOMIC DNA]</scope>
    <source>
        <strain evidence="9 10">JCM 15915</strain>
    </source>
</reference>
<dbReference type="PANTHER" id="PTHR23513:SF9">
    <property type="entry name" value="ENTEROBACTIN EXPORTER ENTS"/>
    <property type="match status" value="1"/>
</dbReference>
<keyword evidence="5 8" id="KW-1133">Transmembrane helix</keyword>
<proteinExistence type="predicted"/>
<comment type="caution">
    <text evidence="9">The sequence shown here is derived from an EMBL/GenBank/DDBJ whole genome shotgun (WGS) entry which is preliminary data.</text>
</comment>
<name>A0A7K1LIL5_9MICC</name>
<evidence type="ECO:0000256" key="1">
    <source>
        <dbReference type="ARBA" id="ARBA00004429"/>
    </source>
</evidence>
<feature type="transmembrane region" description="Helical" evidence="8">
    <location>
        <begin position="368"/>
        <end position="388"/>
    </location>
</feature>
<feature type="transmembrane region" description="Helical" evidence="8">
    <location>
        <begin position="327"/>
        <end position="348"/>
    </location>
</feature>
<keyword evidence="3" id="KW-1003">Cell membrane</keyword>
<dbReference type="SUPFAM" id="SSF103473">
    <property type="entry name" value="MFS general substrate transporter"/>
    <property type="match status" value="1"/>
</dbReference>
<evidence type="ECO:0000256" key="6">
    <source>
        <dbReference type="ARBA" id="ARBA00023136"/>
    </source>
</evidence>
<gene>
    <name evidence="9" type="ORF">GMA10_06605</name>
</gene>
<dbReference type="Pfam" id="PF05977">
    <property type="entry name" value="MFS_3"/>
    <property type="match status" value="1"/>
</dbReference>
<evidence type="ECO:0000256" key="5">
    <source>
        <dbReference type="ARBA" id="ARBA00022989"/>
    </source>
</evidence>
<evidence type="ECO:0000313" key="10">
    <source>
        <dbReference type="Proteomes" id="UP000462152"/>
    </source>
</evidence>
<dbReference type="EMBL" id="WOGT01000003">
    <property type="protein sequence ID" value="MUN54883.1"/>
    <property type="molecule type" value="Genomic_DNA"/>
</dbReference>
<protein>
    <submittedName>
        <fullName evidence="9">MFS transporter</fullName>
    </submittedName>
</protein>
<dbReference type="CDD" id="cd06173">
    <property type="entry name" value="MFS_MefA_like"/>
    <property type="match status" value="1"/>
</dbReference>
<dbReference type="Proteomes" id="UP000462152">
    <property type="component" value="Unassembled WGS sequence"/>
</dbReference>
<evidence type="ECO:0000256" key="2">
    <source>
        <dbReference type="ARBA" id="ARBA00022448"/>
    </source>
</evidence>
<feature type="transmembrane region" description="Helical" evidence="8">
    <location>
        <begin position="225"/>
        <end position="246"/>
    </location>
</feature>
<accession>A0A7K1LIL5</accession>
<keyword evidence="4 8" id="KW-0812">Transmembrane</keyword>
<feature type="transmembrane region" description="Helical" evidence="8">
    <location>
        <begin position="20"/>
        <end position="43"/>
    </location>
</feature>
<sequence length="461" mass="47927">MARLLMDLSPLKKYPDFRRLWMGSAFSTLGFQVTSMAVSLQIFHITGSTFAVGSVGLVAVLPLIIGGLYGGVIADARDRRLVALTVSVILWLVSVLIALQAFLHLENVWVLYGLIAVQSFVHPINQSARGAIIPKVVGLKRLPAANALNMSVNTLATTLGPMLGGFLVAAVGYGWTYAVDVVTFTVGLWALYKLPAQVPEHDGTAPARGVKAVIDGFGFVRRSPVISMTFVLDVCAMVFLFPQALFPAMAITVVGGNAAVAGLLSGTMTLGAFLGTLLSGRAVAVTRQGAALTWTYAGWTIGMLWSGVSIAWIAAATTPGTPTAWGGLASCMVGLMVAGASDAVGGIYRSTILQTAAPDTMRGRLQGLFIVTVTGGPRIGSGVMGAAGQWAGPGLALVYGAVACAASVGALSAKFPQLRAYHAPVPPETSAIDTLQTPQARTETAEIPRVPPPPAQRPDED</sequence>
<keyword evidence="2" id="KW-0813">Transport</keyword>
<feature type="transmembrane region" description="Helical" evidence="8">
    <location>
        <begin position="81"/>
        <end position="103"/>
    </location>
</feature>
<evidence type="ECO:0000256" key="7">
    <source>
        <dbReference type="SAM" id="MobiDB-lite"/>
    </source>
</evidence>
<feature type="transmembrane region" description="Helical" evidence="8">
    <location>
        <begin position="394"/>
        <end position="413"/>
    </location>
</feature>
<feature type="transmembrane region" description="Helical" evidence="8">
    <location>
        <begin position="291"/>
        <end position="315"/>
    </location>
</feature>
<evidence type="ECO:0000313" key="9">
    <source>
        <dbReference type="EMBL" id="MUN54883.1"/>
    </source>
</evidence>